<organism evidence="1 2">
    <name type="scientific">Cyclospora cayetanensis</name>
    <dbReference type="NCBI Taxonomy" id="88456"/>
    <lineage>
        <taxon>Eukaryota</taxon>
        <taxon>Sar</taxon>
        <taxon>Alveolata</taxon>
        <taxon>Apicomplexa</taxon>
        <taxon>Conoidasida</taxon>
        <taxon>Coccidia</taxon>
        <taxon>Eucoccidiorida</taxon>
        <taxon>Eimeriorina</taxon>
        <taxon>Eimeriidae</taxon>
        <taxon>Cyclospora</taxon>
    </lineage>
</organism>
<dbReference type="VEuPathDB" id="ToxoDB:cyc_01793"/>
<protein>
    <submittedName>
        <fullName evidence="1">Uncharacterized protein</fullName>
    </submittedName>
</protein>
<accession>A0A1D3D8C9</accession>
<dbReference type="InParanoid" id="A0A1D3D8C9"/>
<evidence type="ECO:0000313" key="2">
    <source>
        <dbReference type="Proteomes" id="UP000095192"/>
    </source>
</evidence>
<keyword evidence="2" id="KW-1185">Reference proteome</keyword>
<gene>
    <name evidence="1" type="ORF">cyc_01793</name>
</gene>
<sequence length="78" mass="9166">MSIFAETFNHDREAILLLDFRQSNNNFHDHISASPLLSVIHRYCPGQKRITWRQPLTLWAWNCLSPCHNRHPRSSEGP</sequence>
<dbReference type="Proteomes" id="UP000095192">
    <property type="component" value="Unassembled WGS sequence"/>
</dbReference>
<evidence type="ECO:0000313" key="1">
    <source>
        <dbReference type="EMBL" id="OEH79707.1"/>
    </source>
</evidence>
<dbReference type="AlphaFoldDB" id="A0A1D3D8C9"/>
<reference evidence="1 2" key="1">
    <citation type="journal article" date="2016" name="BMC Genomics">
        <title>Comparative genomics reveals Cyclospora cayetanensis possesses coccidia-like metabolism and invasion components but unique surface antigens.</title>
        <authorList>
            <person name="Liu S."/>
            <person name="Wang L."/>
            <person name="Zheng H."/>
            <person name="Xu Z."/>
            <person name="Roellig D.M."/>
            <person name="Li N."/>
            <person name="Frace M.A."/>
            <person name="Tang K."/>
            <person name="Arrowood M.J."/>
            <person name="Moss D.M."/>
            <person name="Zhang L."/>
            <person name="Feng Y."/>
            <person name="Xiao L."/>
        </authorList>
    </citation>
    <scope>NUCLEOTIDE SEQUENCE [LARGE SCALE GENOMIC DNA]</scope>
    <source>
        <strain evidence="1 2">CHN_HEN01</strain>
    </source>
</reference>
<proteinExistence type="predicted"/>
<dbReference type="EMBL" id="JROU02000300">
    <property type="protein sequence ID" value="OEH79707.1"/>
    <property type="molecule type" value="Genomic_DNA"/>
</dbReference>
<comment type="caution">
    <text evidence="1">The sequence shown here is derived from an EMBL/GenBank/DDBJ whole genome shotgun (WGS) entry which is preliminary data.</text>
</comment>
<name>A0A1D3D8C9_9EIME</name>